<dbReference type="Proteomes" id="UP000291236">
    <property type="component" value="Chromosome"/>
</dbReference>
<dbReference type="OrthoDB" id="5291789at2"/>
<sequence length="578" mass="67378">MSRHKFSKSSMSNLSKFSLDKSYLFFLIIFSIFYASTKSLYDIINWTKDFQSYFDKNIIISNISSPTSLHIFLLLVSSFIATLIPAIVLRFCCGIILIKSQIKVQRIFSFFLTILFLISTHYDGFSFGFNAIQSQDIIDFSKMVNYFFLVFFIISLIIFFVNINENAMNRKIRIIFIFIIIFSYLIYDWKKTKDFRLESKNNIENSDIIFIIENTDDSNINKFKSSPEFEYIKENFKFEEEKIPLISNSLLANYATLLSGLYPFETGIRDENPSNSRIEALKNYIKSNKSSDKIIYISNIGNPSSVGALIQTFDGGIHCDNRINEIYSYSILKNFNPFLIFIPNKIIIKKIPKTLCLNSMSDDTNLTAENIYTNINSISELKKKKIIINILRNDIGENNLIKVIERINETIENNNIKIKIFFIQPEKMFCKIIKLIKQGKTDSNDISLISFSKENIINNSKIESNILFEYEEEIKAIKQNIFNIIDSRVTSKSGNDYVLNNTIKRKFSCNNVGLEHEFSAFYENNNRDFPKKIVLKGKQNTDPKKCEIQIRKTFEQDLNLLIDENNFDRYFSLTVERI</sequence>
<evidence type="ECO:0000313" key="2">
    <source>
        <dbReference type="EMBL" id="BBH53598.1"/>
    </source>
</evidence>
<keyword evidence="3" id="KW-1185">Reference proteome</keyword>
<dbReference type="KEGG" id="sbf:JCM31447_20450"/>
<feature type="transmembrane region" description="Helical" evidence="1">
    <location>
        <begin position="110"/>
        <end position="132"/>
    </location>
</feature>
<keyword evidence="1" id="KW-0812">Transmembrane</keyword>
<dbReference type="EMBL" id="AP019368">
    <property type="protein sequence ID" value="BBH53598.1"/>
    <property type="molecule type" value="Genomic_DNA"/>
</dbReference>
<feature type="transmembrane region" description="Helical" evidence="1">
    <location>
        <begin position="21"/>
        <end position="41"/>
    </location>
</feature>
<dbReference type="RefSeq" id="WP_130609778.1">
    <property type="nucleotide sequence ID" value="NZ_AP019368.1"/>
</dbReference>
<feature type="transmembrane region" description="Helical" evidence="1">
    <location>
        <begin position="71"/>
        <end position="98"/>
    </location>
</feature>
<keyword evidence="1" id="KW-1133">Transmembrane helix</keyword>
<feature type="transmembrane region" description="Helical" evidence="1">
    <location>
        <begin position="144"/>
        <end position="163"/>
    </location>
</feature>
<organism evidence="2 3">
    <name type="scientific">Fluviispira sanaruensis</name>
    <dbReference type="NCBI Taxonomy" id="2493639"/>
    <lineage>
        <taxon>Bacteria</taxon>
        <taxon>Pseudomonadati</taxon>
        <taxon>Bdellovibrionota</taxon>
        <taxon>Oligoflexia</taxon>
        <taxon>Silvanigrellales</taxon>
        <taxon>Silvanigrellaceae</taxon>
        <taxon>Fluviispira</taxon>
    </lineage>
</organism>
<accession>A0A4P2VLP4</accession>
<feature type="transmembrane region" description="Helical" evidence="1">
    <location>
        <begin position="172"/>
        <end position="189"/>
    </location>
</feature>
<protein>
    <submittedName>
        <fullName evidence="2">Uncharacterized protein</fullName>
    </submittedName>
</protein>
<gene>
    <name evidence="2" type="ORF">JCM31447_20450</name>
</gene>
<reference evidence="2 3" key="1">
    <citation type="submission" date="2018-12" db="EMBL/GenBank/DDBJ databases">
        <title>Rubrispira sanarue gen. nov., sp., nov., a member of the order Silvanigrellales, isolated from a brackish lake in Hamamatsu Japan.</title>
        <authorList>
            <person name="Maejima Y."/>
            <person name="Iino T."/>
            <person name="Muraguchi Y."/>
            <person name="Fukuda K."/>
            <person name="Nojiri H."/>
            <person name="Ohkuma M."/>
            <person name="Moriuchi R."/>
            <person name="Dohra H."/>
            <person name="Kimbara K."/>
            <person name="Shintani M."/>
        </authorList>
    </citation>
    <scope>NUCLEOTIDE SEQUENCE [LARGE SCALE GENOMIC DNA]</scope>
    <source>
        <strain evidence="2 3">RF1110005</strain>
    </source>
</reference>
<dbReference type="AlphaFoldDB" id="A0A4P2VLP4"/>
<name>A0A4P2VLP4_FLUSA</name>
<evidence type="ECO:0000313" key="3">
    <source>
        <dbReference type="Proteomes" id="UP000291236"/>
    </source>
</evidence>
<keyword evidence="1" id="KW-0472">Membrane</keyword>
<proteinExistence type="predicted"/>
<evidence type="ECO:0000256" key="1">
    <source>
        <dbReference type="SAM" id="Phobius"/>
    </source>
</evidence>